<organism evidence="3 4">
    <name type="scientific">Sorangium cellulosum</name>
    <name type="common">Polyangium cellulosum</name>
    <dbReference type="NCBI Taxonomy" id="56"/>
    <lineage>
        <taxon>Bacteria</taxon>
        <taxon>Pseudomonadati</taxon>
        <taxon>Myxococcota</taxon>
        <taxon>Polyangia</taxon>
        <taxon>Polyangiales</taxon>
        <taxon>Polyangiaceae</taxon>
        <taxon>Sorangium</taxon>
    </lineage>
</organism>
<evidence type="ECO:0000313" key="4">
    <source>
        <dbReference type="Proteomes" id="UP000238348"/>
    </source>
</evidence>
<feature type="transmembrane region" description="Helical" evidence="1">
    <location>
        <begin position="12"/>
        <end position="34"/>
    </location>
</feature>
<dbReference type="RefSeq" id="WP_165373172.1">
    <property type="nucleotide sequence ID" value="NZ_CP012670.1"/>
</dbReference>
<evidence type="ECO:0000313" key="3">
    <source>
        <dbReference type="EMBL" id="AUX41868.1"/>
    </source>
</evidence>
<evidence type="ECO:0000256" key="1">
    <source>
        <dbReference type="SAM" id="Phobius"/>
    </source>
</evidence>
<keyword evidence="1" id="KW-0812">Transmembrane</keyword>
<dbReference type="EMBL" id="CP012673">
    <property type="protein sequence ID" value="AUX41868.1"/>
    <property type="molecule type" value="Genomic_DNA"/>
</dbReference>
<evidence type="ECO:0000313" key="2">
    <source>
        <dbReference type="EMBL" id="AUX22036.1"/>
    </source>
</evidence>
<gene>
    <name evidence="3" type="ORF">SOCE26_032930</name>
    <name evidence="2" type="ORF">SOCEGT47_025370</name>
</gene>
<name>A0A2L0ERC2_SORCE</name>
<dbReference type="AlphaFoldDB" id="A0A2L0ERC2"/>
<proteinExistence type="predicted"/>
<dbReference type="Proteomes" id="UP000238348">
    <property type="component" value="Chromosome"/>
</dbReference>
<keyword evidence="1" id="KW-0472">Membrane</keyword>
<keyword evidence="1" id="KW-1133">Transmembrane helix</keyword>
<dbReference type="EMBL" id="CP012670">
    <property type="protein sequence ID" value="AUX22036.1"/>
    <property type="molecule type" value="Genomic_DNA"/>
</dbReference>
<evidence type="ECO:0000313" key="5">
    <source>
        <dbReference type="Proteomes" id="UP000295781"/>
    </source>
</evidence>
<dbReference type="Proteomes" id="UP000295781">
    <property type="component" value="Chromosome"/>
</dbReference>
<accession>A0A2L0ERC2</accession>
<sequence>MPNLGEMTPQHALYIPVVLMLGLIVGYILGSRAVRAELERRKRRMKE</sequence>
<reference evidence="4 5" key="1">
    <citation type="submission" date="2015-09" db="EMBL/GenBank/DDBJ databases">
        <title>Sorangium comparison.</title>
        <authorList>
            <person name="Zaburannyi N."/>
            <person name="Bunk B."/>
            <person name="Overmann J."/>
            <person name="Mueller R."/>
        </authorList>
    </citation>
    <scope>NUCLEOTIDE SEQUENCE [LARGE SCALE GENOMIC DNA]</scope>
    <source>
        <strain evidence="3 4">So ce26</strain>
        <strain evidence="2 5">So ceGT47</strain>
    </source>
</reference>
<protein>
    <submittedName>
        <fullName evidence="3">Uncharacterized protein</fullName>
    </submittedName>
</protein>